<feature type="transmembrane region" description="Helical" evidence="7">
    <location>
        <begin position="480"/>
        <end position="502"/>
    </location>
</feature>
<evidence type="ECO:0000256" key="4">
    <source>
        <dbReference type="ARBA" id="ARBA00022692"/>
    </source>
</evidence>
<dbReference type="PANTHER" id="PTHR22914">
    <property type="entry name" value="CHITIN SYNTHASE"/>
    <property type="match status" value="1"/>
</dbReference>
<evidence type="ECO:0000313" key="8">
    <source>
        <dbReference type="EMBL" id="CAH0099446.1"/>
    </source>
</evidence>
<keyword evidence="5 7" id="KW-1133">Transmembrane helix</keyword>
<keyword evidence="9" id="KW-1185">Reference proteome</keyword>
<keyword evidence="6 7" id="KW-0472">Membrane</keyword>
<evidence type="ECO:0000313" key="9">
    <source>
        <dbReference type="Proteomes" id="UP000789390"/>
    </source>
</evidence>
<comment type="subcellular location">
    <subcellularLocation>
        <location evidence="1">Membrane</location>
        <topology evidence="1">Multi-pass membrane protein</topology>
    </subcellularLocation>
</comment>
<gene>
    <name evidence="8" type="ORF">DGAL_LOCUS1585</name>
</gene>
<feature type="transmembrane region" description="Helical" evidence="7">
    <location>
        <begin position="455"/>
        <end position="474"/>
    </location>
</feature>
<dbReference type="Gene3D" id="3.90.550.10">
    <property type="entry name" value="Spore Coat Polysaccharide Biosynthesis Protein SpsA, Chain A"/>
    <property type="match status" value="1"/>
</dbReference>
<dbReference type="Pfam" id="PF03142">
    <property type="entry name" value="Chitin_synth_2"/>
    <property type="match status" value="1"/>
</dbReference>
<dbReference type="GO" id="GO:0006031">
    <property type="term" value="P:chitin biosynthetic process"/>
    <property type="evidence" value="ECO:0007669"/>
    <property type="project" value="TreeGrafter"/>
</dbReference>
<protein>
    <recommendedName>
        <fullName evidence="2">chitin synthase</fullName>
        <ecNumber evidence="2">2.4.1.16</ecNumber>
    </recommendedName>
</protein>
<dbReference type="GO" id="GO:0071944">
    <property type="term" value="C:cell periphery"/>
    <property type="evidence" value="ECO:0007669"/>
    <property type="project" value="TreeGrafter"/>
</dbReference>
<proteinExistence type="predicted"/>
<reference evidence="8" key="1">
    <citation type="submission" date="2021-11" db="EMBL/GenBank/DDBJ databases">
        <authorList>
            <person name="Schell T."/>
        </authorList>
    </citation>
    <scope>NUCLEOTIDE SEQUENCE</scope>
    <source>
        <strain evidence="8">M5</strain>
    </source>
</reference>
<dbReference type="GO" id="GO:0004100">
    <property type="term" value="F:chitin synthase activity"/>
    <property type="evidence" value="ECO:0007669"/>
    <property type="project" value="UniProtKB-EC"/>
</dbReference>
<dbReference type="OrthoDB" id="6355092at2759"/>
<dbReference type="Proteomes" id="UP000789390">
    <property type="component" value="Unassembled WGS sequence"/>
</dbReference>
<evidence type="ECO:0000256" key="5">
    <source>
        <dbReference type="ARBA" id="ARBA00022989"/>
    </source>
</evidence>
<accession>A0A8J2RBK7</accession>
<organism evidence="8 9">
    <name type="scientific">Daphnia galeata</name>
    <dbReference type="NCBI Taxonomy" id="27404"/>
    <lineage>
        <taxon>Eukaryota</taxon>
        <taxon>Metazoa</taxon>
        <taxon>Ecdysozoa</taxon>
        <taxon>Arthropoda</taxon>
        <taxon>Crustacea</taxon>
        <taxon>Branchiopoda</taxon>
        <taxon>Diplostraca</taxon>
        <taxon>Cladocera</taxon>
        <taxon>Anomopoda</taxon>
        <taxon>Daphniidae</taxon>
        <taxon>Daphnia</taxon>
    </lineage>
</organism>
<evidence type="ECO:0000256" key="7">
    <source>
        <dbReference type="SAM" id="Phobius"/>
    </source>
</evidence>
<evidence type="ECO:0000256" key="2">
    <source>
        <dbReference type="ARBA" id="ARBA00012543"/>
    </source>
</evidence>
<dbReference type="PANTHER" id="PTHR22914:SF42">
    <property type="entry name" value="CHITIN SYNTHASE"/>
    <property type="match status" value="1"/>
</dbReference>
<evidence type="ECO:0000256" key="6">
    <source>
        <dbReference type="ARBA" id="ARBA00023136"/>
    </source>
</evidence>
<feature type="transmembrane region" description="Helical" evidence="7">
    <location>
        <begin position="422"/>
        <end position="443"/>
    </location>
</feature>
<sequence length="783" mass="89847">MKDPAFIAAMSNEFFGDTKWYSSSSLFIDQSMLQHDKVKESTNRVASVFAVATMWHENSDEMLSILESIFRMDKDQSLRRSDRYHNTNKWIQLMDCKLLANTNDNQPGPRQVPSIFVTPYGGRLEWTLPGSTKMTVHLKDKNKIRNKKRWSQVMYIDYLMRYEIGNHFDLENTYLLTLDGDMDFRPKAVHILVDMMKSQPDVAIACNRSHPTGSPGPMVWYQMFEYAMGFWLLKPGEYVLGNILCGAGCFSLIRATILLDDEIMTKFADPSKKAQHFIQRDQGEDRWLCTLLIKRGYKLAYSASSYAYTRCPETFDEFYNQRRRWTLSIISNTLDLLWNSRQTVKFNPNFSWIYIIFQALLLVMGLLCPGSIFIVLVNTSAHTFFLDKWISLAVHSTLIFCFVIICFVAPSRIQLRVAKYLSAFYGLIVVAVTIYWMISLAGYDNGIEMSFTLNNAFFLFLVGCVFLAGCLHPREIHCLLAGPVYLLLTPSMSMLLGLYSVINMNVVSWGTRDSNSFETIIDIENPNKDMKLIDNRQQSGKILTNSQQDIFVSNFPLGNEASVQKTYSSQMASSNWNLEAESLLSEQRNVKHLPEEECTFWKDLIQSKLFPFVDENQQEEKDRISTDLIKLRNFSFAVFFLLNSLYVATMFGFQMKSENAPAESSHFSESTKQLTSSSSKRDWLSETNPAQLTVVLIAGSLLFIQFAALLSFRLNNLIRLLSSKRLLFSFKKTQHSHAQFGSNAAGNDPNNQVVLLSYRPTVHNEDSTRNRHDSCQMNTNSWI</sequence>
<feature type="transmembrane region" description="Helical" evidence="7">
    <location>
        <begin position="690"/>
        <end position="712"/>
    </location>
</feature>
<evidence type="ECO:0000256" key="1">
    <source>
        <dbReference type="ARBA" id="ARBA00004141"/>
    </source>
</evidence>
<comment type="caution">
    <text evidence="8">The sequence shown here is derived from an EMBL/GenBank/DDBJ whole genome shotgun (WGS) entry which is preliminary data.</text>
</comment>
<dbReference type="GO" id="GO:0016020">
    <property type="term" value="C:membrane"/>
    <property type="evidence" value="ECO:0007669"/>
    <property type="project" value="UniProtKB-SubCell"/>
</dbReference>
<feature type="transmembrane region" description="Helical" evidence="7">
    <location>
        <begin position="633"/>
        <end position="653"/>
    </location>
</feature>
<dbReference type="AlphaFoldDB" id="A0A8J2RBK7"/>
<keyword evidence="3" id="KW-0328">Glycosyltransferase</keyword>
<dbReference type="EC" id="2.4.1.16" evidence="2"/>
<dbReference type="EMBL" id="CAKKLH010000019">
    <property type="protein sequence ID" value="CAH0099446.1"/>
    <property type="molecule type" value="Genomic_DNA"/>
</dbReference>
<dbReference type="InterPro" id="IPR004835">
    <property type="entry name" value="Chitin_synth"/>
</dbReference>
<dbReference type="InterPro" id="IPR029044">
    <property type="entry name" value="Nucleotide-diphossugar_trans"/>
</dbReference>
<dbReference type="SUPFAM" id="SSF53448">
    <property type="entry name" value="Nucleotide-diphospho-sugar transferases"/>
    <property type="match status" value="1"/>
</dbReference>
<name>A0A8J2RBK7_9CRUS</name>
<feature type="transmembrane region" description="Helical" evidence="7">
    <location>
        <begin position="389"/>
        <end position="410"/>
    </location>
</feature>
<keyword evidence="3" id="KW-0808">Transferase</keyword>
<evidence type="ECO:0000256" key="3">
    <source>
        <dbReference type="ARBA" id="ARBA00022676"/>
    </source>
</evidence>
<keyword evidence="4 7" id="KW-0812">Transmembrane</keyword>
<feature type="transmembrane region" description="Helical" evidence="7">
    <location>
        <begin position="352"/>
        <end position="377"/>
    </location>
</feature>